<sequence>MKEFIHTILLSLVENSDQPAEPCLACEQFVWTESPHVLLKEVDGSASGTATVVALLHPECELRYFQMPIAPRFRNALLSGEPSKGFNRFDDKDRARTVGGFEWDAWKLKADMKGVPTDLACLGRDLMREAFEQSWSKELQAECGWKDRGIAMIELAMTSPSVARQRWTELMYPETRSRPGSANGSDDEPLRR</sequence>
<evidence type="ECO:0000313" key="3">
    <source>
        <dbReference type="Proteomes" id="UP000316476"/>
    </source>
</evidence>
<reference evidence="2 3" key="1">
    <citation type="submission" date="2019-02" db="EMBL/GenBank/DDBJ databases">
        <title>Deep-cultivation of Planctomycetes and their phenomic and genomic characterization uncovers novel biology.</title>
        <authorList>
            <person name="Wiegand S."/>
            <person name="Jogler M."/>
            <person name="Boedeker C."/>
            <person name="Pinto D."/>
            <person name="Vollmers J."/>
            <person name="Rivas-Marin E."/>
            <person name="Kohn T."/>
            <person name="Peeters S.H."/>
            <person name="Heuer A."/>
            <person name="Rast P."/>
            <person name="Oberbeckmann S."/>
            <person name="Bunk B."/>
            <person name="Jeske O."/>
            <person name="Meyerdierks A."/>
            <person name="Storesund J.E."/>
            <person name="Kallscheuer N."/>
            <person name="Luecker S."/>
            <person name="Lage O.M."/>
            <person name="Pohl T."/>
            <person name="Merkel B.J."/>
            <person name="Hornburger P."/>
            <person name="Mueller R.-W."/>
            <person name="Bruemmer F."/>
            <person name="Labrenz M."/>
            <person name="Spormann A.M."/>
            <person name="Op Den Camp H."/>
            <person name="Overmann J."/>
            <person name="Amann R."/>
            <person name="Jetten M.S.M."/>
            <person name="Mascher T."/>
            <person name="Medema M.H."/>
            <person name="Devos D.P."/>
            <person name="Kaster A.-K."/>
            <person name="Ovreas L."/>
            <person name="Rohde M."/>
            <person name="Galperin M.Y."/>
            <person name="Jogler C."/>
        </authorList>
    </citation>
    <scope>NUCLEOTIDE SEQUENCE [LARGE SCALE GENOMIC DNA]</scope>
    <source>
        <strain evidence="2 3">V7</strain>
    </source>
</reference>
<dbReference type="Proteomes" id="UP000316476">
    <property type="component" value="Unassembled WGS sequence"/>
</dbReference>
<dbReference type="AlphaFoldDB" id="A0A5C6FNV6"/>
<comment type="caution">
    <text evidence="2">The sequence shown here is derived from an EMBL/GenBank/DDBJ whole genome shotgun (WGS) entry which is preliminary data.</text>
</comment>
<evidence type="ECO:0000256" key="1">
    <source>
        <dbReference type="SAM" id="MobiDB-lite"/>
    </source>
</evidence>
<gene>
    <name evidence="2" type="ORF">V7x_40770</name>
</gene>
<dbReference type="EMBL" id="SJPZ01000002">
    <property type="protein sequence ID" value="TWU62348.1"/>
    <property type="molecule type" value="Genomic_DNA"/>
</dbReference>
<name>A0A5C6FNV6_9PLAN</name>
<feature type="region of interest" description="Disordered" evidence="1">
    <location>
        <begin position="170"/>
        <end position="192"/>
    </location>
</feature>
<organism evidence="2 3">
    <name type="scientific">Crateriforma conspicua</name>
    <dbReference type="NCBI Taxonomy" id="2527996"/>
    <lineage>
        <taxon>Bacteria</taxon>
        <taxon>Pseudomonadati</taxon>
        <taxon>Planctomycetota</taxon>
        <taxon>Planctomycetia</taxon>
        <taxon>Planctomycetales</taxon>
        <taxon>Planctomycetaceae</taxon>
        <taxon>Crateriforma</taxon>
    </lineage>
</organism>
<protein>
    <submittedName>
        <fullName evidence="2">Uncharacterized protein</fullName>
    </submittedName>
</protein>
<proteinExistence type="predicted"/>
<evidence type="ECO:0000313" key="2">
    <source>
        <dbReference type="EMBL" id="TWU62348.1"/>
    </source>
</evidence>
<accession>A0A5C6FNV6</accession>